<dbReference type="PANTHER" id="PTHR33495:SF2">
    <property type="entry name" value="ANTI-SIGMA FACTOR ANTAGONIST TM_1081-RELATED"/>
    <property type="match status" value="1"/>
</dbReference>
<feature type="domain" description="STAS" evidence="3">
    <location>
        <begin position="1"/>
        <end position="111"/>
    </location>
</feature>
<sequence length="112" mass="12177">MQISSVEINGIVVLKLAGKIMGGPEAGQVNDKIHELIATGKQKLIIDMSDLELMNSSGLGIFISAVNTLKNSNGQLVMIHVPDRIIQLFKMTRLISVFNIADDLDQAFDALK</sequence>
<dbReference type="SUPFAM" id="SSF52091">
    <property type="entry name" value="SpoIIaa-like"/>
    <property type="match status" value="1"/>
</dbReference>
<dbReference type="Gene3D" id="3.30.750.24">
    <property type="entry name" value="STAS domain"/>
    <property type="match status" value="1"/>
</dbReference>
<accession>A0A7V5LJD2</accession>
<dbReference type="GO" id="GO:0043856">
    <property type="term" value="F:anti-sigma factor antagonist activity"/>
    <property type="evidence" value="ECO:0007669"/>
    <property type="project" value="InterPro"/>
</dbReference>
<organism evidence="4">
    <name type="scientific">Caldithrix abyssi</name>
    <dbReference type="NCBI Taxonomy" id="187145"/>
    <lineage>
        <taxon>Bacteria</taxon>
        <taxon>Pseudomonadati</taxon>
        <taxon>Calditrichota</taxon>
        <taxon>Calditrichia</taxon>
        <taxon>Calditrichales</taxon>
        <taxon>Calditrichaceae</taxon>
        <taxon>Caldithrix</taxon>
    </lineage>
</organism>
<dbReference type="EMBL" id="DRTD01000719">
    <property type="protein sequence ID" value="HHE56018.1"/>
    <property type="molecule type" value="Genomic_DNA"/>
</dbReference>
<proteinExistence type="inferred from homology"/>
<dbReference type="InterPro" id="IPR003658">
    <property type="entry name" value="Anti-sigma_ant"/>
</dbReference>
<reference evidence="4" key="1">
    <citation type="journal article" date="2020" name="mSystems">
        <title>Genome- and Community-Level Interaction Insights into Carbon Utilization and Element Cycling Functions of Hydrothermarchaeota in Hydrothermal Sediment.</title>
        <authorList>
            <person name="Zhou Z."/>
            <person name="Liu Y."/>
            <person name="Xu W."/>
            <person name="Pan J."/>
            <person name="Luo Z.H."/>
            <person name="Li M."/>
        </authorList>
    </citation>
    <scope>NUCLEOTIDE SEQUENCE [LARGE SCALE GENOMIC DNA]</scope>
    <source>
        <strain evidence="4">HyVt-76</strain>
    </source>
</reference>
<evidence type="ECO:0000313" key="4">
    <source>
        <dbReference type="EMBL" id="HHE56018.1"/>
    </source>
</evidence>
<dbReference type="CDD" id="cd07043">
    <property type="entry name" value="STAS_anti-anti-sigma_factors"/>
    <property type="match status" value="1"/>
</dbReference>
<evidence type="ECO:0000256" key="2">
    <source>
        <dbReference type="RuleBase" id="RU003749"/>
    </source>
</evidence>
<dbReference type="Pfam" id="PF01740">
    <property type="entry name" value="STAS"/>
    <property type="match status" value="1"/>
</dbReference>
<dbReference type="InterPro" id="IPR036513">
    <property type="entry name" value="STAS_dom_sf"/>
</dbReference>
<name>A0A7V5LJD2_CALAY</name>
<evidence type="ECO:0000256" key="1">
    <source>
        <dbReference type="ARBA" id="ARBA00009013"/>
    </source>
</evidence>
<dbReference type="PROSITE" id="PS50801">
    <property type="entry name" value="STAS"/>
    <property type="match status" value="1"/>
</dbReference>
<gene>
    <name evidence="4" type="ORF">ENL21_09565</name>
</gene>
<dbReference type="AlphaFoldDB" id="A0A7V5LJD2"/>
<dbReference type="PANTHER" id="PTHR33495">
    <property type="entry name" value="ANTI-SIGMA FACTOR ANTAGONIST TM_1081-RELATED-RELATED"/>
    <property type="match status" value="1"/>
</dbReference>
<comment type="similarity">
    <text evidence="1 2">Belongs to the anti-sigma-factor antagonist family.</text>
</comment>
<comment type="caution">
    <text evidence="4">The sequence shown here is derived from an EMBL/GenBank/DDBJ whole genome shotgun (WGS) entry which is preliminary data.</text>
</comment>
<protein>
    <recommendedName>
        <fullName evidence="2">Anti-sigma factor antagonist</fullName>
    </recommendedName>
</protein>
<dbReference type="InterPro" id="IPR002645">
    <property type="entry name" value="STAS_dom"/>
</dbReference>
<evidence type="ECO:0000259" key="3">
    <source>
        <dbReference type="PROSITE" id="PS50801"/>
    </source>
</evidence>
<dbReference type="Proteomes" id="UP000886111">
    <property type="component" value="Unassembled WGS sequence"/>
</dbReference>
<dbReference type="NCBIfam" id="TIGR00377">
    <property type="entry name" value="ant_ant_sig"/>
    <property type="match status" value="1"/>
</dbReference>